<evidence type="ECO:0000259" key="7">
    <source>
        <dbReference type="Pfam" id="PF00482"/>
    </source>
</evidence>
<dbReference type="STRING" id="1001240.GY21_08195"/>
<reference evidence="9 11" key="2">
    <citation type="submission" date="2020-08" db="EMBL/GenBank/DDBJ databases">
        <title>Sequencing the genomes of 1000 actinobacteria strains.</title>
        <authorList>
            <person name="Klenk H.-P."/>
        </authorList>
    </citation>
    <scope>NUCLEOTIDE SEQUENCE [LARGE SCALE GENOMIC DNA]</scope>
    <source>
        <strain evidence="9 11">DSM 21065</strain>
    </source>
</reference>
<gene>
    <name evidence="9" type="ORF">BJ997_002047</name>
    <name evidence="8" type="ORF">GY21_08195</name>
</gene>
<accession>A0A099JGI4</accession>
<dbReference type="Pfam" id="PF00482">
    <property type="entry name" value="T2SSF"/>
    <property type="match status" value="1"/>
</dbReference>
<feature type="transmembrane region" description="Helical" evidence="6">
    <location>
        <begin position="6"/>
        <end position="26"/>
    </location>
</feature>
<evidence type="ECO:0000256" key="5">
    <source>
        <dbReference type="ARBA" id="ARBA00023136"/>
    </source>
</evidence>
<evidence type="ECO:0000256" key="3">
    <source>
        <dbReference type="ARBA" id="ARBA00022692"/>
    </source>
</evidence>
<protein>
    <submittedName>
        <fullName evidence="9">Tight adherence protein B</fullName>
    </submittedName>
</protein>
<dbReference type="eggNOG" id="COG4965">
    <property type="taxonomic scope" value="Bacteria"/>
</dbReference>
<feature type="domain" description="Type II secretion system protein GspF" evidence="7">
    <location>
        <begin position="150"/>
        <end position="273"/>
    </location>
</feature>
<dbReference type="PANTHER" id="PTHR35007:SF1">
    <property type="entry name" value="PILUS ASSEMBLY PROTEIN"/>
    <property type="match status" value="1"/>
</dbReference>
<dbReference type="EMBL" id="JACHBQ010000001">
    <property type="protein sequence ID" value="MBB5641499.1"/>
    <property type="molecule type" value="Genomic_DNA"/>
</dbReference>
<keyword evidence="2" id="KW-1003">Cell membrane</keyword>
<dbReference type="InterPro" id="IPR018076">
    <property type="entry name" value="T2SS_GspF_dom"/>
</dbReference>
<keyword evidence="10" id="KW-1185">Reference proteome</keyword>
<dbReference type="Gene3D" id="1.20.81.30">
    <property type="entry name" value="Type II secretion system (T2SS), domain F"/>
    <property type="match status" value="1"/>
</dbReference>
<evidence type="ECO:0000256" key="6">
    <source>
        <dbReference type="SAM" id="Phobius"/>
    </source>
</evidence>
<feature type="transmembrane region" description="Helical" evidence="6">
    <location>
        <begin position="256"/>
        <end position="275"/>
    </location>
</feature>
<comment type="subcellular location">
    <subcellularLocation>
        <location evidence="1">Cell membrane</location>
        <topology evidence="1">Multi-pass membrane protein</topology>
    </subcellularLocation>
</comment>
<proteinExistence type="predicted"/>
<dbReference type="OrthoDB" id="597333at2"/>
<dbReference type="AlphaFoldDB" id="A0A099JGI4"/>
<evidence type="ECO:0000313" key="10">
    <source>
        <dbReference type="Proteomes" id="UP000029864"/>
    </source>
</evidence>
<evidence type="ECO:0000256" key="4">
    <source>
        <dbReference type="ARBA" id="ARBA00022989"/>
    </source>
</evidence>
<dbReference type="Proteomes" id="UP000561726">
    <property type="component" value="Unassembled WGS sequence"/>
</dbReference>
<feature type="transmembrane region" description="Helical" evidence="6">
    <location>
        <begin position="85"/>
        <end position="104"/>
    </location>
</feature>
<sequence length="315" mass="34406">MLVYAGYALALLAMLVVVFVVVWPPAPRVSLSRRRAVGAVHVSQLSRVTDRTVSMIDGVISRRRATPFDAARLEQANIRMNPPSFMLMVLCAAVVLAGCGMLVAQGVVATVVLMGVFAALSPVGASVLLSVRTSRRRARFANQLDDTLMFLAGGLRSGHSLLRVIDAVSHEAEEPSSQEFARVVNETRLGRDLTDALEATAVRMRNEDFQWVAQAIAINREVGGRLSDVFDQVGRTIRERNQIRRQVSALSAEGKMSAWVLLLLPVGVFLFLLLAQPTYFAGFFVSIWGYVALVVAVVLMAVGSMWMMAAVRVKF</sequence>
<keyword evidence="4 6" id="KW-1133">Transmembrane helix</keyword>
<dbReference type="GO" id="GO:0005886">
    <property type="term" value="C:plasma membrane"/>
    <property type="evidence" value="ECO:0007669"/>
    <property type="project" value="UniProtKB-SubCell"/>
</dbReference>
<dbReference type="Proteomes" id="UP000029864">
    <property type="component" value="Unassembled WGS sequence"/>
</dbReference>
<evidence type="ECO:0000256" key="1">
    <source>
        <dbReference type="ARBA" id="ARBA00004651"/>
    </source>
</evidence>
<evidence type="ECO:0000313" key="9">
    <source>
        <dbReference type="EMBL" id="MBB5641499.1"/>
    </source>
</evidence>
<dbReference type="PANTHER" id="PTHR35007">
    <property type="entry name" value="INTEGRAL MEMBRANE PROTEIN-RELATED"/>
    <property type="match status" value="1"/>
</dbReference>
<evidence type="ECO:0000256" key="2">
    <source>
        <dbReference type="ARBA" id="ARBA00022475"/>
    </source>
</evidence>
<dbReference type="RefSeq" id="WP_035836256.1">
    <property type="nucleotide sequence ID" value="NZ_JACHBQ010000001.1"/>
</dbReference>
<organism evidence="8 10">
    <name type="scientific">Cryobacterium roopkundense</name>
    <dbReference type="NCBI Taxonomy" id="1001240"/>
    <lineage>
        <taxon>Bacteria</taxon>
        <taxon>Bacillati</taxon>
        <taxon>Actinomycetota</taxon>
        <taxon>Actinomycetes</taxon>
        <taxon>Micrococcales</taxon>
        <taxon>Microbacteriaceae</taxon>
        <taxon>Cryobacterium</taxon>
    </lineage>
</organism>
<evidence type="ECO:0000313" key="8">
    <source>
        <dbReference type="EMBL" id="KGJ77130.1"/>
    </source>
</evidence>
<name>A0A099JGI4_9MICO</name>
<keyword evidence="5 6" id="KW-0472">Membrane</keyword>
<keyword evidence="3 6" id="KW-0812">Transmembrane</keyword>
<feature type="transmembrane region" description="Helical" evidence="6">
    <location>
        <begin position="287"/>
        <end position="311"/>
    </location>
</feature>
<dbReference type="InterPro" id="IPR042094">
    <property type="entry name" value="T2SS_GspF_sf"/>
</dbReference>
<reference evidence="8 10" key="1">
    <citation type="submission" date="2014-08" db="EMBL/GenBank/DDBJ databases">
        <authorList>
            <person name="Sisinthy S."/>
        </authorList>
    </citation>
    <scope>NUCLEOTIDE SEQUENCE [LARGE SCALE GENOMIC DNA]</scope>
    <source>
        <strain evidence="8 10">RuG17</strain>
    </source>
</reference>
<dbReference type="EMBL" id="JPXF01000027">
    <property type="protein sequence ID" value="KGJ77130.1"/>
    <property type="molecule type" value="Genomic_DNA"/>
</dbReference>
<evidence type="ECO:0000313" key="11">
    <source>
        <dbReference type="Proteomes" id="UP000561726"/>
    </source>
</evidence>
<comment type="caution">
    <text evidence="8">The sequence shown here is derived from an EMBL/GenBank/DDBJ whole genome shotgun (WGS) entry which is preliminary data.</text>
</comment>
<feature type="transmembrane region" description="Helical" evidence="6">
    <location>
        <begin position="110"/>
        <end position="131"/>
    </location>
</feature>